<dbReference type="OrthoDB" id="6314776at2"/>
<feature type="transmembrane region" description="Helical" evidence="1">
    <location>
        <begin position="118"/>
        <end position="138"/>
    </location>
</feature>
<proteinExistence type="predicted"/>
<keyword evidence="1" id="KW-0812">Transmembrane</keyword>
<dbReference type="InterPro" id="IPR021318">
    <property type="entry name" value="DUF2919"/>
</dbReference>
<gene>
    <name evidence="2" type="ORF">C6Y40_23675</name>
</gene>
<feature type="transmembrane region" description="Helical" evidence="1">
    <location>
        <begin position="59"/>
        <end position="78"/>
    </location>
</feature>
<dbReference type="Pfam" id="PF11143">
    <property type="entry name" value="DUF2919"/>
    <property type="match status" value="1"/>
</dbReference>
<sequence length="162" mass="18845">MIPLPLKHYDEAGTVLPPRWLYWMLAIACRDLLLVAAFTAIPAESDRLYRIFFPHSDVLWLQIAVTLPFLLVIVLMSFREHLWKRGYTGWRLLIKPLCTLGSLCQLLLIGSFLERAGWQFNGYLGAVALLMIALMYMVNRSHHLAIMLHDWRQPPVREQTEE</sequence>
<name>A0A2S9V3W4_9ALTE</name>
<accession>A0A2S9V3W4</accession>
<feature type="transmembrane region" description="Helical" evidence="1">
    <location>
        <begin position="20"/>
        <end position="39"/>
    </location>
</feature>
<dbReference type="Proteomes" id="UP000238949">
    <property type="component" value="Unassembled WGS sequence"/>
</dbReference>
<keyword evidence="3" id="KW-1185">Reference proteome</keyword>
<keyword evidence="1" id="KW-1133">Transmembrane helix</keyword>
<protein>
    <recommendedName>
        <fullName evidence="4">DUF2919 domain-containing protein</fullName>
    </recommendedName>
</protein>
<dbReference type="RefSeq" id="WP_105936850.1">
    <property type="nucleotide sequence ID" value="NZ_PVNP01000214.1"/>
</dbReference>
<evidence type="ECO:0000256" key="1">
    <source>
        <dbReference type="SAM" id="Phobius"/>
    </source>
</evidence>
<dbReference type="EMBL" id="PVNP01000214">
    <property type="protein sequence ID" value="PRO71152.1"/>
    <property type="molecule type" value="Genomic_DNA"/>
</dbReference>
<dbReference type="AlphaFoldDB" id="A0A2S9V3W4"/>
<organism evidence="2 3">
    <name type="scientific">Alteromonas alba</name>
    <dbReference type="NCBI Taxonomy" id="2079529"/>
    <lineage>
        <taxon>Bacteria</taxon>
        <taxon>Pseudomonadati</taxon>
        <taxon>Pseudomonadota</taxon>
        <taxon>Gammaproteobacteria</taxon>
        <taxon>Alteromonadales</taxon>
        <taxon>Alteromonadaceae</taxon>
        <taxon>Alteromonas/Salinimonas group</taxon>
        <taxon>Alteromonas</taxon>
    </lineage>
</organism>
<comment type="caution">
    <text evidence="2">The sequence shown here is derived from an EMBL/GenBank/DDBJ whole genome shotgun (WGS) entry which is preliminary data.</text>
</comment>
<keyword evidence="1" id="KW-0472">Membrane</keyword>
<feature type="transmembrane region" description="Helical" evidence="1">
    <location>
        <begin position="90"/>
        <end position="112"/>
    </location>
</feature>
<evidence type="ECO:0000313" key="3">
    <source>
        <dbReference type="Proteomes" id="UP000238949"/>
    </source>
</evidence>
<evidence type="ECO:0008006" key="4">
    <source>
        <dbReference type="Google" id="ProtNLM"/>
    </source>
</evidence>
<evidence type="ECO:0000313" key="2">
    <source>
        <dbReference type="EMBL" id="PRO71152.1"/>
    </source>
</evidence>
<reference evidence="3" key="1">
    <citation type="journal article" date="2020" name="Int. J. Syst. Evol. Microbiol.">
        <title>Alteromonas alba sp. nov., a marine bacterium isolated from the seawater of the West Pacific Ocean.</title>
        <authorList>
            <person name="Sun C."/>
            <person name="Wu Y.-H."/>
            <person name="Xamxidin M."/>
            <person name="Cheng H."/>
            <person name="Xu X.-W."/>
        </authorList>
    </citation>
    <scope>NUCLEOTIDE SEQUENCE [LARGE SCALE GENOMIC DNA]</scope>
    <source>
        <strain evidence="3">190</strain>
    </source>
</reference>